<dbReference type="InterPro" id="IPR005135">
    <property type="entry name" value="Endo/exonuclease/phosphatase"/>
</dbReference>
<organism evidence="2 3">
    <name type="scientific">Rotaria socialis</name>
    <dbReference type="NCBI Taxonomy" id="392032"/>
    <lineage>
        <taxon>Eukaryota</taxon>
        <taxon>Metazoa</taxon>
        <taxon>Spiralia</taxon>
        <taxon>Gnathifera</taxon>
        <taxon>Rotifera</taxon>
        <taxon>Eurotatoria</taxon>
        <taxon>Bdelloidea</taxon>
        <taxon>Philodinida</taxon>
        <taxon>Philodinidae</taxon>
        <taxon>Rotaria</taxon>
    </lineage>
</organism>
<dbReference type="Gene3D" id="3.60.10.10">
    <property type="entry name" value="Endonuclease/exonuclease/phosphatase"/>
    <property type="match status" value="1"/>
</dbReference>
<dbReference type="GO" id="GO:0003824">
    <property type="term" value="F:catalytic activity"/>
    <property type="evidence" value="ECO:0007669"/>
    <property type="project" value="InterPro"/>
</dbReference>
<protein>
    <recommendedName>
        <fullName evidence="1">Endonuclease/exonuclease/phosphatase domain-containing protein</fullName>
    </recommendedName>
</protein>
<dbReference type="Proteomes" id="UP000663862">
    <property type="component" value="Unassembled WGS sequence"/>
</dbReference>
<dbReference type="EMBL" id="CAJOBQ010002712">
    <property type="protein sequence ID" value="CAF4574954.1"/>
    <property type="molecule type" value="Genomic_DNA"/>
</dbReference>
<dbReference type="Pfam" id="PF03372">
    <property type="entry name" value="Exo_endo_phos"/>
    <property type="match status" value="1"/>
</dbReference>
<gene>
    <name evidence="2" type="ORF">TSG867_LOCUS26207</name>
</gene>
<name>A0A821AJ78_9BILA</name>
<dbReference type="AlphaFoldDB" id="A0A821AJ78"/>
<sequence>MQLTYTFLYTVCFNVRSLDLRWGEVYLLFSSYNVDIMVLLEVSKFDQVTIVTAFPNHLLFYQEGENAHRGVLNLVQQTVPVTRVPCHLASVCVVDLHLDETLRLIGMHAPDRKSWSCNDLSSFFLTNSIICGDFNVDLTEDDTRTSLRSDRTIDYAFAKGTQVTVQVHEGATTSDHKRIILVSAVEDNRKNMASQTSWPVFSSFLSYVFPFWEKQWSAFKMNEIYNNFTRFLSLLAARCTRTFPLKLARPAIPPELRSKLSYSRALSFKAKQTGDMKLKIESAKARNVVRRELSDATAVVQLAADYFEKLFEEPSDTRPHPYTDSPLVLSLQNNSPIPDVTYTDVLKVVKTRNTYQMPDKFKNVRIILLPKKDAICPPDQKRPISLIDSFLKIQERLYLNRFMEIKTFRTSVRDTR</sequence>
<evidence type="ECO:0000259" key="1">
    <source>
        <dbReference type="Pfam" id="PF03372"/>
    </source>
</evidence>
<evidence type="ECO:0000313" key="2">
    <source>
        <dbReference type="EMBL" id="CAF4574954.1"/>
    </source>
</evidence>
<reference evidence="2" key="1">
    <citation type="submission" date="2021-02" db="EMBL/GenBank/DDBJ databases">
        <authorList>
            <person name="Nowell W R."/>
        </authorList>
    </citation>
    <scope>NUCLEOTIDE SEQUENCE</scope>
</reference>
<proteinExistence type="predicted"/>
<dbReference type="InterPro" id="IPR036691">
    <property type="entry name" value="Endo/exonu/phosph_ase_sf"/>
</dbReference>
<accession>A0A821AJ78</accession>
<evidence type="ECO:0000313" key="3">
    <source>
        <dbReference type="Proteomes" id="UP000663862"/>
    </source>
</evidence>
<comment type="caution">
    <text evidence="2">The sequence shown here is derived from an EMBL/GenBank/DDBJ whole genome shotgun (WGS) entry which is preliminary data.</text>
</comment>
<feature type="domain" description="Endonuclease/exonuclease/phosphatase" evidence="1">
    <location>
        <begin position="124"/>
        <end position="176"/>
    </location>
</feature>
<dbReference type="SUPFAM" id="SSF56219">
    <property type="entry name" value="DNase I-like"/>
    <property type="match status" value="1"/>
</dbReference>